<protein>
    <recommendedName>
        <fullName evidence="8">Ferredoxin</fullName>
    </recommendedName>
</protein>
<dbReference type="PANTHER" id="PTHR36923:SF3">
    <property type="entry name" value="FERREDOXIN"/>
    <property type="match status" value="1"/>
</dbReference>
<dbReference type="AlphaFoldDB" id="A0A7W5TPX9"/>
<proteinExistence type="predicted"/>
<keyword evidence="2 8" id="KW-0813">Transport</keyword>
<keyword evidence="4 8" id="KW-0249">Electron transport</keyword>
<evidence type="ECO:0000256" key="5">
    <source>
        <dbReference type="ARBA" id="ARBA00023004"/>
    </source>
</evidence>
<evidence type="ECO:0000256" key="7">
    <source>
        <dbReference type="ARBA" id="ARBA00023291"/>
    </source>
</evidence>
<dbReference type="InterPro" id="IPR001080">
    <property type="entry name" value="3Fe4S_ferredoxin"/>
</dbReference>
<comment type="function">
    <text evidence="8">Ferredoxins are iron-sulfur proteins that transfer electrons in a wide variety of metabolic reactions.</text>
</comment>
<dbReference type="PRINTS" id="PR00352">
    <property type="entry name" value="3FE4SFRDOXIN"/>
</dbReference>
<dbReference type="GO" id="GO:0051538">
    <property type="term" value="F:3 iron, 4 sulfur cluster binding"/>
    <property type="evidence" value="ECO:0007669"/>
    <property type="project" value="UniProtKB-KW"/>
</dbReference>
<dbReference type="Proteomes" id="UP000547528">
    <property type="component" value="Unassembled WGS sequence"/>
</dbReference>
<dbReference type="Pfam" id="PF13459">
    <property type="entry name" value="Fer4_15"/>
    <property type="match status" value="1"/>
</dbReference>
<dbReference type="Gene3D" id="3.30.70.20">
    <property type="match status" value="1"/>
</dbReference>
<evidence type="ECO:0000256" key="1">
    <source>
        <dbReference type="ARBA" id="ARBA00001927"/>
    </source>
</evidence>
<gene>
    <name evidence="9" type="ORF">FHX47_001164</name>
</gene>
<comment type="caution">
    <text evidence="9">The sequence shown here is derived from an EMBL/GenBank/DDBJ whole genome shotgun (WGS) entry which is preliminary data.</text>
</comment>
<evidence type="ECO:0000256" key="3">
    <source>
        <dbReference type="ARBA" id="ARBA00022723"/>
    </source>
</evidence>
<dbReference type="PANTHER" id="PTHR36923">
    <property type="entry name" value="FERREDOXIN"/>
    <property type="match status" value="1"/>
</dbReference>
<dbReference type="SUPFAM" id="SSF54862">
    <property type="entry name" value="4Fe-4S ferredoxins"/>
    <property type="match status" value="1"/>
</dbReference>
<dbReference type="RefSeq" id="WP_183357966.1">
    <property type="nucleotide sequence ID" value="NZ_BAABKR010000001.1"/>
</dbReference>
<organism evidence="9 10">
    <name type="scientific">Garicola koreensis</name>
    <dbReference type="NCBI Taxonomy" id="1262554"/>
    <lineage>
        <taxon>Bacteria</taxon>
        <taxon>Bacillati</taxon>
        <taxon>Actinomycetota</taxon>
        <taxon>Actinomycetes</taxon>
        <taxon>Micrococcales</taxon>
        <taxon>Micrococcaceae</taxon>
        <taxon>Garicola</taxon>
    </lineage>
</organism>
<evidence type="ECO:0000256" key="6">
    <source>
        <dbReference type="ARBA" id="ARBA00023014"/>
    </source>
</evidence>
<evidence type="ECO:0000256" key="4">
    <source>
        <dbReference type="ARBA" id="ARBA00022982"/>
    </source>
</evidence>
<keyword evidence="5 8" id="KW-0408">Iron</keyword>
<evidence type="ECO:0000313" key="9">
    <source>
        <dbReference type="EMBL" id="MBB3667545.1"/>
    </source>
</evidence>
<accession>A0A7W5TPX9</accession>
<reference evidence="9 10" key="1">
    <citation type="submission" date="2020-08" db="EMBL/GenBank/DDBJ databases">
        <title>Sequencing the genomes of 1000 actinobacteria strains.</title>
        <authorList>
            <person name="Klenk H.-P."/>
        </authorList>
    </citation>
    <scope>NUCLEOTIDE SEQUENCE [LARGE SCALE GENOMIC DNA]</scope>
    <source>
        <strain evidence="9 10">DSM 28238</strain>
    </source>
</reference>
<dbReference type="InterPro" id="IPR051269">
    <property type="entry name" value="Fe-S_cluster_ET"/>
</dbReference>
<keyword evidence="7" id="KW-0003">3Fe-4S</keyword>
<name>A0A7W5TPX9_9MICC</name>
<keyword evidence="6 8" id="KW-0411">Iron-sulfur</keyword>
<evidence type="ECO:0000256" key="2">
    <source>
        <dbReference type="ARBA" id="ARBA00022448"/>
    </source>
</evidence>
<dbReference type="GO" id="GO:0005506">
    <property type="term" value="F:iron ion binding"/>
    <property type="evidence" value="ECO:0007669"/>
    <property type="project" value="UniProtKB-UniRule"/>
</dbReference>
<dbReference type="GO" id="GO:0009055">
    <property type="term" value="F:electron transfer activity"/>
    <property type="evidence" value="ECO:0007669"/>
    <property type="project" value="UniProtKB-UniRule"/>
</dbReference>
<sequence>MKVWVDRTVCENHGQCTAVAPENFSMNKDGVMEYEEAVSDDDLDSVEDAVDGCPVQAIFLMDE</sequence>
<keyword evidence="10" id="KW-1185">Reference proteome</keyword>
<evidence type="ECO:0000256" key="8">
    <source>
        <dbReference type="RuleBase" id="RU368020"/>
    </source>
</evidence>
<keyword evidence="3 8" id="KW-0479">Metal-binding</keyword>
<comment type="cofactor">
    <cofactor evidence="1">
        <name>[3Fe-4S] cluster</name>
        <dbReference type="ChEBI" id="CHEBI:21137"/>
    </cofactor>
</comment>
<evidence type="ECO:0000313" key="10">
    <source>
        <dbReference type="Proteomes" id="UP000547528"/>
    </source>
</evidence>
<dbReference type="EMBL" id="JACIBT010000002">
    <property type="protein sequence ID" value="MBB3667545.1"/>
    <property type="molecule type" value="Genomic_DNA"/>
</dbReference>